<keyword evidence="6 8" id="KW-1133">Transmembrane helix</keyword>
<feature type="domain" description="EamA" evidence="9">
    <location>
        <begin position="163"/>
        <end position="296"/>
    </location>
</feature>
<dbReference type="InterPro" id="IPR037185">
    <property type="entry name" value="EmrE-like"/>
</dbReference>
<evidence type="ECO:0000256" key="8">
    <source>
        <dbReference type="SAM" id="Phobius"/>
    </source>
</evidence>
<name>A0A5D0XTX0_9MICC</name>
<evidence type="ECO:0000256" key="4">
    <source>
        <dbReference type="ARBA" id="ARBA00022475"/>
    </source>
</evidence>
<feature type="transmembrane region" description="Helical" evidence="8">
    <location>
        <begin position="114"/>
        <end position="131"/>
    </location>
</feature>
<feature type="transmembrane region" description="Helical" evidence="8">
    <location>
        <begin position="53"/>
        <end position="70"/>
    </location>
</feature>
<feature type="transmembrane region" description="Helical" evidence="8">
    <location>
        <begin position="161"/>
        <end position="177"/>
    </location>
</feature>
<dbReference type="InterPro" id="IPR000620">
    <property type="entry name" value="EamA_dom"/>
</dbReference>
<evidence type="ECO:0000256" key="3">
    <source>
        <dbReference type="ARBA" id="ARBA00022448"/>
    </source>
</evidence>
<comment type="caution">
    <text evidence="10">The sequence shown here is derived from an EMBL/GenBank/DDBJ whole genome shotgun (WGS) entry which is preliminary data.</text>
</comment>
<evidence type="ECO:0000313" key="10">
    <source>
        <dbReference type="EMBL" id="TYD00109.1"/>
    </source>
</evidence>
<feature type="transmembrane region" description="Helical" evidence="8">
    <location>
        <begin position="138"/>
        <end position="155"/>
    </location>
</feature>
<sequence length="321" mass="34627">MSRTEARPQRPARSENSLGILFGISAYGLWGLLPLYFIILAPAGPVEIVANRVLWSLVFCALLLTAMRSWRPVLTALRTPQIVGPLTLAAMLIAVNWLVYTYGVTSGQAIEASLGYFINPIVSVLLGVLVLHEKLRPLQWTAIGMGVLAVIVLAVGYGSVPWIALTLAFSFGTYGFVKKKVGSRVDAVSSLSIETVVLAPIAAIVMLWLSSTGAATLTSEGTGHFWIMAASGVITAVPLIFFGAAARRLPLTTIGMLQYLAPVLQFLLALLVLHEEMPFERWIGFGLVWVGLALLTIDMVRTVRRQPRPARKPVPAPAANS</sequence>
<dbReference type="InterPro" id="IPR004626">
    <property type="entry name" value="RarD"/>
</dbReference>
<accession>A0A5D0XTX0</accession>
<keyword evidence="4" id="KW-1003">Cell membrane</keyword>
<evidence type="ECO:0000256" key="6">
    <source>
        <dbReference type="ARBA" id="ARBA00022989"/>
    </source>
</evidence>
<comment type="similarity">
    <text evidence="2">Belongs to the EamA transporter family.</text>
</comment>
<keyword evidence="5 8" id="KW-0812">Transmembrane</keyword>
<organism evidence="10 11">
    <name type="scientific">Arthrobacter echini</name>
    <dbReference type="NCBI Taxonomy" id="1529066"/>
    <lineage>
        <taxon>Bacteria</taxon>
        <taxon>Bacillati</taxon>
        <taxon>Actinomycetota</taxon>
        <taxon>Actinomycetes</taxon>
        <taxon>Micrococcales</taxon>
        <taxon>Micrococcaceae</taxon>
        <taxon>Arthrobacter</taxon>
    </lineage>
</organism>
<evidence type="ECO:0000259" key="9">
    <source>
        <dbReference type="Pfam" id="PF00892"/>
    </source>
</evidence>
<evidence type="ECO:0000256" key="1">
    <source>
        <dbReference type="ARBA" id="ARBA00004651"/>
    </source>
</evidence>
<proteinExistence type="inferred from homology"/>
<dbReference type="RefSeq" id="WP_148599416.1">
    <property type="nucleotide sequence ID" value="NZ_VSLD01000001.1"/>
</dbReference>
<dbReference type="PANTHER" id="PTHR22911">
    <property type="entry name" value="ACYL-MALONYL CONDENSING ENZYME-RELATED"/>
    <property type="match status" value="1"/>
</dbReference>
<keyword evidence="11" id="KW-1185">Reference proteome</keyword>
<dbReference type="SUPFAM" id="SSF103481">
    <property type="entry name" value="Multidrug resistance efflux transporter EmrE"/>
    <property type="match status" value="2"/>
</dbReference>
<evidence type="ECO:0000256" key="2">
    <source>
        <dbReference type="ARBA" id="ARBA00007362"/>
    </source>
</evidence>
<comment type="subcellular location">
    <subcellularLocation>
        <location evidence="1">Cell membrane</location>
        <topology evidence="1">Multi-pass membrane protein</topology>
    </subcellularLocation>
</comment>
<evidence type="ECO:0000313" key="11">
    <source>
        <dbReference type="Proteomes" id="UP000323410"/>
    </source>
</evidence>
<feature type="transmembrane region" description="Helical" evidence="8">
    <location>
        <begin position="189"/>
        <end position="211"/>
    </location>
</feature>
<gene>
    <name evidence="10" type="primary">rarD</name>
    <name evidence="10" type="ORF">FQ377_01175</name>
</gene>
<feature type="transmembrane region" description="Helical" evidence="8">
    <location>
        <begin position="279"/>
        <end position="300"/>
    </location>
</feature>
<feature type="transmembrane region" description="Helical" evidence="8">
    <location>
        <begin position="223"/>
        <end position="244"/>
    </location>
</feature>
<feature type="transmembrane region" description="Helical" evidence="8">
    <location>
        <begin position="20"/>
        <end position="41"/>
    </location>
</feature>
<dbReference type="AlphaFoldDB" id="A0A5D0XTX0"/>
<dbReference type="OrthoDB" id="369870at2"/>
<keyword evidence="3" id="KW-0813">Transport</keyword>
<evidence type="ECO:0000256" key="7">
    <source>
        <dbReference type="ARBA" id="ARBA00023136"/>
    </source>
</evidence>
<dbReference type="PANTHER" id="PTHR22911:SF137">
    <property type="entry name" value="SOLUTE CARRIER FAMILY 35 MEMBER G2-RELATED"/>
    <property type="match status" value="1"/>
</dbReference>
<dbReference type="Proteomes" id="UP000323410">
    <property type="component" value="Unassembled WGS sequence"/>
</dbReference>
<dbReference type="Gene3D" id="1.10.3730.20">
    <property type="match status" value="1"/>
</dbReference>
<dbReference type="Pfam" id="PF00892">
    <property type="entry name" value="EamA"/>
    <property type="match status" value="2"/>
</dbReference>
<dbReference type="EMBL" id="VSLD01000001">
    <property type="protein sequence ID" value="TYD00109.1"/>
    <property type="molecule type" value="Genomic_DNA"/>
</dbReference>
<evidence type="ECO:0000256" key="5">
    <source>
        <dbReference type="ARBA" id="ARBA00022692"/>
    </source>
</evidence>
<feature type="transmembrane region" description="Helical" evidence="8">
    <location>
        <begin position="256"/>
        <end position="273"/>
    </location>
</feature>
<feature type="domain" description="EamA" evidence="9">
    <location>
        <begin position="18"/>
        <end position="153"/>
    </location>
</feature>
<keyword evidence="7 8" id="KW-0472">Membrane</keyword>
<reference evidence="10 11" key="1">
    <citation type="submission" date="2019-08" db="EMBL/GenBank/DDBJ databases">
        <title>Genone of Arthrobacter echini P9.</title>
        <authorList>
            <person name="Bowman J.P."/>
        </authorList>
    </citation>
    <scope>NUCLEOTIDE SEQUENCE [LARGE SCALE GENOMIC DNA]</scope>
    <source>
        <strain evidence="10 11">P9</strain>
    </source>
</reference>
<dbReference type="NCBIfam" id="TIGR00688">
    <property type="entry name" value="rarD"/>
    <property type="match status" value="1"/>
</dbReference>
<feature type="transmembrane region" description="Helical" evidence="8">
    <location>
        <begin position="82"/>
        <end position="102"/>
    </location>
</feature>
<protein>
    <submittedName>
        <fullName evidence="10">EamA family transporter RarD</fullName>
    </submittedName>
</protein>
<dbReference type="GO" id="GO:0005886">
    <property type="term" value="C:plasma membrane"/>
    <property type="evidence" value="ECO:0007669"/>
    <property type="project" value="UniProtKB-SubCell"/>
</dbReference>